<reference evidence="9" key="1">
    <citation type="journal article" date="2019" name="G3 (Bethesda)">
        <title>Genome Assemblies of Two Rare Opportunistic Yeast Pathogens: Diutina rugosa (syn. Candida rugosa) and Trichomonascus ciferrii (syn. Candida ciferrii).</title>
        <authorList>
            <person name="Mixao V."/>
            <person name="Saus E."/>
            <person name="Hansen A.P."/>
            <person name="Lass-Florl C."/>
            <person name="Gabaldon T."/>
        </authorList>
    </citation>
    <scope>NUCLEOTIDE SEQUENCE</scope>
    <source>
        <strain evidence="9">CBS 4856</strain>
    </source>
</reference>
<accession>A0A642VE60</accession>
<comment type="subcellular location">
    <subcellularLocation>
        <location evidence="1">Membrane</location>
        <topology evidence="1">Multi-pass membrane protein</topology>
    </subcellularLocation>
</comment>
<comment type="caution">
    <text evidence="9">The sequence shown here is derived from an EMBL/GenBank/DDBJ whole genome shotgun (WGS) entry which is preliminary data.</text>
</comment>
<keyword evidence="4 7" id="KW-0472">Membrane</keyword>
<dbReference type="VEuPathDB" id="FungiDB:TRICI_000172"/>
<evidence type="ECO:0000256" key="2">
    <source>
        <dbReference type="ARBA" id="ARBA00022692"/>
    </source>
</evidence>
<organism evidence="9 10">
    <name type="scientific">Trichomonascus ciferrii</name>
    <dbReference type="NCBI Taxonomy" id="44093"/>
    <lineage>
        <taxon>Eukaryota</taxon>
        <taxon>Fungi</taxon>
        <taxon>Dikarya</taxon>
        <taxon>Ascomycota</taxon>
        <taxon>Saccharomycotina</taxon>
        <taxon>Dipodascomycetes</taxon>
        <taxon>Dipodascales</taxon>
        <taxon>Trichomonascaceae</taxon>
        <taxon>Trichomonascus</taxon>
        <taxon>Trichomonascus ciferrii complex</taxon>
    </lineage>
</organism>
<feature type="transmembrane region" description="Helical" evidence="7">
    <location>
        <begin position="66"/>
        <end position="89"/>
    </location>
</feature>
<protein>
    <recommendedName>
        <fullName evidence="8">Rhodopsin domain-containing protein</fullName>
    </recommendedName>
</protein>
<evidence type="ECO:0000313" key="9">
    <source>
        <dbReference type="EMBL" id="KAA8917675.1"/>
    </source>
</evidence>
<dbReference type="InterPro" id="IPR049326">
    <property type="entry name" value="Rhodopsin_dom_fungi"/>
</dbReference>
<feature type="region of interest" description="Disordered" evidence="6">
    <location>
        <begin position="213"/>
        <end position="376"/>
    </location>
</feature>
<feature type="transmembrane region" description="Helical" evidence="7">
    <location>
        <begin position="109"/>
        <end position="136"/>
    </location>
</feature>
<gene>
    <name evidence="9" type="ORF">TRICI_000172</name>
</gene>
<feature type="compositionally biased region" description="Polar residues" evidence="6">
    <location>
        <begin position="328"/>
        <end position="337"/>
    </location>
</feature>
<dbReference type="Proteomes" id="UP000761534">
    <property type="component" value="Unassembled WGS sequence"/>
</dbReference>
<evidence type="ECO:0000256" key="1">
    <source>
        <dbReference type="ARBA" id="ARBA00004141"/>
    </source>
</evidence>
<dbReference type="GO" id="GO:0016020">
    <property type="term" value="C:membrane"/>
    <property type="evidence" value="ECO:0007669"/>
    <property type="project" value="UniProtKB-SubCell"/>
</dbReference>
<comment type="similarity">
    <text evidence="5">Belongs to the SAT4 family.</text>
</comment>
<evidence type="ECO:0000313" key="10">
    <source>
        <dbReference type="Proteomes" id="UP000761534"/>
    </source>
</evidence>
<keyword evidence="3 7" id="KW-1133">Transmembrane helix</keyword>
<feature type="domain" description="Rhodopsin" evidence="8">
    <location>
        <begin position="17"/>
        <end position="205"/>
    </location>
</feature>
<evidence type="ECO:0000256" key="6">
    <source>
        <dbReference type="SAM" id="MobiDB-lite"/>
    </source>
</evidence>
<dbReference type="OrthoDB" id="10017208at2759"/>
<evidence type="ECO:0000256" key="4">
    <source>
        <dbReference type="ARBA" id="ARBA00023136"/>
    </source>
</evidence>
<feature type="compositionally biased region" description="Basic and acidic residues" evidence="6">
    <location>
        <begin position="354"/>
        <end position="376"/>
    </location>
</feature>
<dbReference type="AlphaFoldDB" id="A0A642VE60"/>
<sequence length="376" mass="41541">MDGDRSYFDNFVKDLKEQIGPDQTQKVLKVIYASSIPYYFCIWVIKGAILGLYYRIIPQQNVKTRWFLYFTTALTILSGFVVLCINAFLCNPISSNWSLDWGHACYSSTAVTPFVISVIFNLITDIMILVTPFPILRTLPSLNRKQKVGLSVTFSLGLVTIIVCVVRAVILGSSAIISLTAVLTAVECFTAMVVATLPAMRILLRTRSIKKKLSSQRKSDNSDENNITTSSGFAPVSPATGNQTLRGGGGFDSGFDDYSDGRVSPGTAGPPPEPSAYEKRHSPLPPTPNTGDTTLRSNNGLPISHFDNSMELSHFQTTPHPPLPGTYAPSSTYSSHMINEPLPQPPRTNSYYPHHQEQHDPFMPDYLHHRQPDPTI</sequence>
<keyword evidence="10" id="KW-1185">Reference proteome</keyword>
<dbReference type="EMBL" id="SWFS01000017">
    <property type="protein sequence ID" value="KAA8917675.1"/>
    <property type="molecule type" value="Genomic_DNA"/>
</dbReference>
<dbReference type="PANTHER" id="PTHR33048">
    <property type="entry name" value="PTH11-LIKE INTEGRAL MEMBRANE PROTEIN (AFU_ORTHOLOGUE AFUA_5G11245)"/>
    <property type="match status" value="1"/>
</dbReference>
<dbReference type="InterPro" id="IPR052337">
    <property type="entry name" value="SAT4-like"/>
</dbReference>
<feature type="transmembrane region" description="Helical" evidence="7">
    <location>
        <begin position="36"/>
        <end position="54"/>
    </location>
</feature>
<feature type="transmembrane region" description="Helical" evidence="7">
    <location>
        <begin position="148"/>
        <end position="170"/>
    </location>
</feature>
<keyword evidence="2 7" id="KW-0812">Transmembrane</keyword>
<evidence type="ECO:0000259" key="8">
    <source>
        <dbReference type="Pfam" id="PF20684"/>
    </source>
</evidence>
<evidence type="ECO:0000256" key="5">
    <source>
        <dbReference type="ARBA" id="ARBA00038359"/>
    </source>
</evidence>
<feature type="transmembrane region" description="Helical" evidence="7">
    <location>
        <begin position="176"/>
        <end position="204"/>
    </location>
</feature>
<dbReference type="PANTHER" id="PTHR33048:SF47">
    <property type="entry name" value="INTEGRAL MEMBRANE PROTEIN-RELATED"/>
    <property type="match status" value="1"/>
</dbReference>
<feature type="compositionally biased region" description="Polar residues" evidence="6">
    <location>
        <begin position="289"/>
        <end position="318"/>
    </location>
</feature>
<dbReference type="Pfam" id="PF20684">
    <property type="entry name" value="Fung_rhodopsin"/>
    <property type="match status" value="1"/>
</dbReference>
<proteinExistence type="inferred from homology"/>
<name>A0A642VE60_9ASCO</name>
<evidence type="ECO:0000256" key="3">
    <source>
        <dbReference type="ARBA" id="ARBA00022989"/>
    </source>
</evidence>
<evidence type="ECO:0000256" key="7">
    <source>
        <dbReference type="SAM" id="Phobius"/>
    </source>
</evidence>